<keyword evidence="12" id="KW-1185">Reference proteome</keyword>
<feature type="domain" description="Cation/H+ exchanger transmembrane" evidence="10">
    <location>
        <begin position="21"/>
        <end position="399"/>
    </location>
</feature>
<proteinExistence type="predicted"/>
<feature type="transmembrane region" description="Helical" evidence="9">
    <location>
        <begin position="6"/>
        <end position="26"/>
    </location>
</feature>
<organism evidence="11 12">
    <name type="scientific">Geosporobacter ferrireducens</name>
    <dbReference type="NCBI Taxonomy" id="1424294"/>
    <lineage>
        <taxon>Bacteria</taxon>
        <taxon>Bacillati</taxon>
        <taxon>Bacillota</taxon>
        <taxon>Clostridia</taxon>
        <taxon>Peptostreptococcales</taxon>
        <taxon>Thermotaleaceae</taxon>
        <taxon>Geosporobacter</taxon>
    </lineage>
</organism>
<keyword evidence="8 9" id="KW-0472">Membrane</keyword>
<gene>
    <name evidence="11" type="ORF">Gferi_11125</name>
</gene>
<dbReference type="STRING" id="1424294.Gferi_11125"/>
<keyword evidence="6 9" id="KW-1133">Transmembrane helix</keyword>
<feature type="transmembrane region" description="Helical" evidence="9">
    <location>
        <begin position="310"/>
        <end position="335"/>
    </location>
</feature>
<evidence type="ECO:0000313" key="12">
    <source>
        <dbReference type="Proteomes" id="UP000095743"/>
    </source>
</evidence>
<comment type="subcellular location">
    <subcellularLocation>
        <location evidence="1">Cell membrane</location>
        <topology evidence="1">Multi-pass membrane protein</topology>
    </subcellularLocation>
</comment>
<dbReference type="Pfam" id="PF00999">
    <property type="entry name" value="Na_H_Exchanger"/>
    <property type="match status" value="1"/>
</dbReference>
<keyword evidence="5 9" id="KW-0812">Transmembrane</keyword>
<feature type="transmembrane region" description="Helical" evidence="9">
    <location>
        <begin position="166"/>
        <end position="188"/>
    </location>
</feature>
<evidence type="ECO:0000256" key="1">
    <source>
        <dbReference type="ARBA" id="ARBA00004651"/>
    </source>
</evidence>
<dbReference type="AlphaFoldDB" id="A0A1D8GGP7"/>
<evidence type="ECO:0000256" key="7">
    <source>
        <dbReference type="ARBA" id="ARBA00023065"/>
    </source>
</evidence>
<dbReference type="InterPro" id="IPR038770">
    <property type="entry name" value="Na+/solute_symporter_sf"/>
</dbReference>
<dbReference type="GO" id="GO:0015297">
    <property type="term" value="F:antiporter activity"/>
    <property type="evidence" value="ECO:0007669"/>
    <property type="project" value="UniProtKB-KW"/>
</dbReference>
<sequence length="410" mass="44433">MENASVMAVEEIFTLIVMILLTGVLFSKLSKILKIPDVVMFLIAGILIGPAVLNWASIEHYPLGNQLILTFGSAFILYDGGREIKLRILNNVKITVGLLATVGVAISAMVASSAAMIIFKIPFIYALLLGAVVASTDPATLVPVFKEITIKDRVKQTVISESAFNDAAGAILVFSILAIIHSGVFSLAGNLRQLAVMSLGGILVGLIWGIILSVTISDTKYGIFHEYAPIMSIVAVIIGYSFAEKIGGSGYMATFTIGLVCGNKKKINLWVPEADFVTQLHVRETLAFVMRMAIFILLGTHVSFEILGRYWVGALVVVLSLMFIARPLSILVCAVPDRTAKWSRNELEFLMWVRETGVIPAALSGMITAMRIPHSDVIASVVFMTILITLGIQATSTKYAARRLGLLEER</sequence>
<evidence type="ECO:0000256" key="5">
    <source>
        <dbReference type="ARBA" id="ARBA00022692"/>
    </source>
</evidence>
<evidence type="ECO:0000256" key="2">
    <source>
        <dbReference type="ARBA" id="ARBA00022448"/>
    </source>
</evidence>
<dbReference type="OrthoDB" id="1757035at2"/>
<dbReference type="PANTHER" id="PTHR32507:SF0">
    <property type="entry name" value="NA(+)_H(+) ANTIPORTER 2-RELATED"/>
    <property type="match status" value="1"/>
</dbReference>
<dbReference type="GO" id="GO:1902600">
    <property type="term" value="P:proton transmembrane transport"/>
    <property type="evidence" value="ECO:0007669"/>
    <property type="project" value="InterPro"/>
</dbReference>
<evidence type="ECO:0000313" key="11">
    <source>
        <dbReference type="EMBL" id="AOT70092.1"/>
    </source>
</evidence>
<dbReference type="Proteomes" id="UP000095743">
    <property type="component" value="Chromosome"/>
</dbReference>
<protein>
    <submittedName>
        <fullName evidence="11">Sodium:proton antiporter</fullName>
    </submittedName>
</protein>
<feature type="transmembrane region" description="Helical" evidence="9">
    <location>
        <begin position="124"/>
        <end position="145"/>
    </location>
</feature>
<feature type="transmembrane region" description="Helical" evidence="9">
    <location>
        <begin position="285"/>
        <end position="304"/>
    </location>
</feature>
<evidence type="ECO:0000256" key="4">
    <source>
        <dbReference type="ARBA" id="ARBA00022475"/>
    </source>
</evidence>
<evidence type="ECO:0000256" key="6">
    <source>
        <dbReference type="ARBA" id="ARBA00022989"/>
    </source>
</evidence>
<dbReference type="EMBL" id="CP017269">
    <property type="protein sequence ID" value="AOT70092.1"/>
    <property type="molecule type" value="Genomic_DNA"/>
</dbReference>
<feature type="transmembrane region" description="Helical" evidence="9">
    <location>
        <begin position="194"/>
        <end position="216"/>
    </location>
</feature>
<dbReference type="InterPro" id="IPR006153">
    <property type="entry name" value="Cation/H_exchanger_TM"/>
</dbReference>
<accession>A0A1D8GGP7</accession>
<evidence type="ECO:0000256" key="8">
    <source>
        <dbReference type="ARBA" id="ARBA00023136"/>
    </source>
</evidence>
<evidence type="ECO:0000256" key="9">
    <source>
        <dbReference type="SAM" id="Phobius"/>
    </source>
</evidence>
<feature type="transmembrane region" description="Helical" evidence="9">
    <location>
        <begin position="378"/>
        <end position="401"/>
    </location>
</feature>
<reference evidence="11 12" key="1">
    <citation type="submission" date="2016-09" db="EMBL/GenBank/DDBJ databases">
        <title>Genomic analysis reveals versatility of anaerobic energy metabolism of Geosporobacter ferrireducens IRF9 of phylum Firmicutes.</title>
        <authorList>
            <person name="Kim S.-J."/>
        </authorList>
    </citation>
    <scope>NUCLEOTIDE SEQUENCE [LARGE SCALE GENOMIC DNA]</scope>
    <source>
        <strain evidence="11 12">IRF9</strain>
    </source>
</reference>
<evidence type="ECO:0000256" key="3">
    <source>
        <dbReference type="ARBA" id="ARBA00022449"/>
    </source>
</evidence>
<dbReference type="PANTHER" id="PTHR32507">
    <property type="entry name" value="NA(+)/H(+) ANTIPORTER 1"/>
    <property type="match status" value="1"/>
</dbReference>
<feature type="transmembrane region" description="Helical" evidence="9">
    <location>
        <begin position="38"/>
        <end position="57"/>
    </location>
</feature>
<evidence type="ECO:0000259" key="10">
    <source>
        <dbReference type="Pfam" id="PF00999"/>
    </source>
</evidence>
<dbReference type="GO" id="GO:0005886">
    <property type="term" value="C:plasma membrane"/>
    <property type="evidence" value="ECO:0007669"/>
    <property type="project" value="UniProtKB-SubCell"/>
</dbReference>
<dbReference type="Gene3D" id="1.20.1530.20">
    <property type="match status" value="1"/>
</dbReference>
<name>A0A1D8GGP7_9FIRM</name>
<keyword evidence="2" id="KW-0813">Transport</keyword>
<keyword evidence="3" id="KW-0050">Antiport</keyword>
<dbReference type="RefSeq" id="WP_069976435.1">
    <property type="nucleotide sequence ID" value="NZ_CP017269.1"/>
</dbReference>
<dbReference type="KEGG" id="gfe:Gferi_11125"/>
<keyword evidence="7" id="KW-0406">Ion transport</keyword>
<feature type="transmembrane region" description="Helical" evidence="9">
    <location>
        <begin position="92"/>
        <end position="118"/>
    </location>
</feature>
<keyword evidence="4" id="KW-1003">Cell membrane</keyword>
<feature type="transmembrane region" description="Helical" evidence="9">
    <location>
        <begin position="223"/>
        <end position="242"/>
    </location>
</feature>